<evidence type="ECO:0000313" key="2">
    <source>
        <dbReference type="Proteomes" id="UP000054144"/>
    </source>
</evidence>
<dbReference type="EMBL" id="KN881648">
    <property type="protein sequence ID" value="KIY51822.1"/>
    <property type="molecule type" value="Genomic_DNA"/>
</dbReference>
<sequence length="710" mass="78710">MADRLAVTSNFNTLRIRAPFCPEDLLSTFCAYVYSASLLPPDGSLDPLLVEYDPVVPTSPLDLPSSYPADFWPEFVSRKTLAALCLVNHAWYTAAKPWLWCKLEVRLPRSWLALVNEIAWNYQEETVEMVMERSIQAAAKAAVTSKQCMTLVERDEQESVLQQSIMDKLEGPPDESISLDLLSPVASREPSSRRIRPKSKSPARWRLIRAIDDAVQEILSESHPAGVYVSLPQDPRPGRFVRHLDFNHFRTIGMRRSVAEGVNCRFVTGERVHALIKEMPNLVAFGATEYMDGALTLEVLNELFLRGPFAQRRGRRGRGVTIDREEEDCRERRLACVQLEAVDLTGCVSAVFVNALAEFVRIHLCDAEETGGDPLVFPGLRRLGMRGVKSITPATFAPFILSFPSLTHLDLSGTRATPELLDALGASTTIKLQSLALARCVMLTGSSIASFLTCTPVTAELRELNLYGDMTFVSPLSADDIRLMFERAPCFSKGRLRYLDLTSAPLTHDLLEACPLLPRLRCLGLSYIPELALNDIAHFIETKAPHTEVVTLISTSPELDRREAPRQRSLALHSRIIRPLCEPPFSFSLSLSAQAAPPRSARTHLRVIELSTTMLTALTGGAGAWRVIRSKGGRAWYVDTASGWCDGVLRRDLAPEHPLRVEMERLADANGNVSSDIGWHARKMEVLHGHGMLGHENGMYGAVSFAASFG</sequence>
<reference evidence="1 2" key="1">
    <citation type="journal article" date="2015" name="Fungal Genet. Biol.">
        <title>Evolution of novel wood decay mechanisms in Agaricales revealed by the genome sequences of Fistulina hepatica and Cylindrobasidium torrendii.</title>
        <authorList>
            <person name="Floudas D."/>
            <person name="Held B.W."/>
            <person name="Riley R."/>
            <person name="Nagy L.G."/>
            <person name="Koehler G."/>
            <person name="Ransdell A.S."/>
            <person name="Younus H."/>
            <person name="Chow J."/>
            <person name="Chiniquy J."/>
            <person name="Lipzen A."/>
            <person name="Tritt A."/>
            <person name="Sun H."/>
            <person name="Haridas S."/>
            <person name="LaButti K."/>
            <person name="Ohm R.A."/>
            <person name="Kues U."/>
            <person name="Blanchette R.A."/>
            <person name="Grigoriev I.V."/>
            <person name="Minto R.E."/>
            <person name="Hibbett D.S."/>
        </authorList>
    </citation>
    <scope>NUCLEOTIDE SEQUENCE [LARGE SCALE GENOMIC DNA]</scope>
    <source>
        <strain evidence="1 2">ATCC 64428</strain>
    </source>
</reference>
<organism evidence="1 2">
    <name type="scientific">Fistulina hepatica ATCC 64428</name>
    <dbReference type="NCBI Taxonomy" id="1128425"/>
    <lineage>
        <taxon>Eukaryota</taxon>
        <taxon>Fungi</taxon>
        <taxon>Dikarya</taxon>
        <taxon>Basidiomycota</taxon>
        <taxon>Agaricomycotina</taxon>
        <taxon>Agaricomycetes</taxon>
        <taxon>Agaricomycetidae</taxon>
        <taxon>Agaricales</taxon>
        <taxon>Fistulinaceae</taxon>
        <taxon>Fistulina</taxon>
    </lineage>
</organism>
<proteinExistence type="predicted"/>
<dbReference type="PANTHER" id="PTHR13318">
    <property type="entry name" value="PARTNER OF PAIRED, ISOFORM B-RELATED"/>
    <property type="match status" value="1"/>
</dbReference>
<gene>
    <name evidence="1" type="ORF">FISHEDRAFT_56488</name>
</gene>
<dbReference type="PANTHER" id="PTHR13318:SF190">
    <property type="entry name" value="PARTNER OF PAIRED, ISOFORM B"/>
    <property type="match status" value="1"/>
</dbReference>
<dbReference type="OrthoDB" id="9994419at2759"/>
<dbReference type="Proteomes" id="UP000054144">
    <property type="component" value="Unassembled WGS sequence"/>
</dbReference>
<dbReference type="SUPFAM" id="SSF52047">
    <property type="entry name" value="RNI-like"/>
    <property type="match status" value="1"/>
</dbReference>
<dbReference type="AlphaFoldDB" id="A0A0D7AJS9"/>
<dbReference type="GO" id="GO:0019005">
    <property type="term" value="C:SCF ubiquitin ligase complex"/>
    <property type="evidence" value="ECO:0007669"/>
    <property type="project" value="TreeGrafter"/>
</dbReference>
<evidence type="ECO:0008006" key="3">
    <source>
        <dbReference type="Google" id="ProtNLM"/>
    </source>
</evidence>
<protein>
    <recommendedName>
        <fullName evidence="3">RNI-like protein</fullName>
    </recommendedName>
</protein>
<keyword evidence="2" id="KW-1185">Reference proteome</keyword>
<accession>A0A0D7AJS9</accession>
<evidence type="ECO:0000313" key="1">
    <source>
        <dbReference type="EMBL" id="KIY51822.1"/>
    </source>
</evidence>
<dbReference type="GO" id="GO:0031146">
    <property type="term" value="P:SCF-dependent proteasomal ubiquitin-dependent protein catabolic process"/>
    <property type="evidence" value="ECO:0007669"/>
    <property type="project" value="TreeGrafter"/>
</dbReference>
<name>A0A0D7AJS9_9AGAR</name>
<dbReference type="Gene3D" id="3.80.10.10">
    <property type="entry name" value="Ribonuclease Inhibitor"/>
    <property type="match status" value="1"/>
</dbReference>
<dbReference type="InterPro" id="IPR032675">
    <property type="entry name" value="LRR_dom_sf"/>
</dbReference>